<sequence length="262" mass="29095">RRPNLREILANTSEAPWTLAAFMAYLSSNHCLETLEFTMDADRYKQHYMKMMANAGPTGVPSPKDRDFVQELWERLVEAYIRPSGSREVNIPSNVRDPILRKRPDELPPAPETLDPAVDKIHELMDESLLVPFLNSVYPHSGSPTTGSRPFNASQESITRLSQSHDDRQHRARDASTRNSSPPYAAAEQTGSRSYSPTSNLHRKSTPTSSSARQRRLTEAISENSTSAYPGMTDDSGDSPMHDSPTTPPTSPPLSDLNHPLG</sequence>
<accession>A0A6A6PJW5</accession>
<dbReference type="RefSeq" id="XP_033586862.1">
    <property type="nucleotide sequence ID" value="XM_033730267.1"/>
</dbReference>
<feature type="region of interest" description="Disordered" evidence="1">
    <location>
        <begin position="141"/>
        <end position="262"/>
    </location>
</feature>
<feature type="non-terminal residue" evidence="3">
    <location>
        <position position="1"/>
    </location>
</feature>
<dbReference type="InterPro" id="IPR016137">
    <property type="entry name" value="RGS"/>
</dbReference>
<dbReference type="InterPro" id="IPR044926">
    <property type="entry name" value="RGS_subdomain_2"/>
</dbReference>
<evidence type="ECO:0000313" key="3">
    <source>
        <dbReference type="EMBL" id="KAF2480292.1"/>
    </source>
</evidence>
<dbReference type="CDD" id="cd07440">
    <property type="entry name" value="RGS"/>
    <property type="match status" value="1"/>
</dbReference>
<dbReference type="OrthoDB" id="10266999at2759"/>
<dbReference type="Gene3D" id="1.10.167.10">
    <property type="entry name" value="Regulator of G-protein Signalling 4, domain 2"/>
    <property type="match status" value="1"/>
</dbReference>
<feature type="compositionally biased region" description="Polar residues" evidence="1">
    <location>
        <begin position="142"/>
        <end position="162"/>
    </location>
</feature>
<reference evidence="3" key="1">
    <citation type="journal article" date="2020" name="Stud. Mycol.">
        <title>101 Dothideomycetes genomes: a test case for predicting lifestyles and emergence of pathogens.</title>
        <authorList>
            <person name="Haridas S."/>
            <person name="Albert R."/>
            <person name="Binder M."/>
            <person name="Bloem J."/>
            <person name="Labutti K."/>
            <person name="Salamov A."/>
            <person name="Andreopoulos B."/>
            <person name="Baker S."/>
            <person name="Barry K."/>
            <person name="Bills G."/>
            <person name="Bluhm B."/>
            <person name="Cannon C."/>
            <person name="Castanera R."/>
            <person name="Culley D."/>
            <person name="Daum C."/>
            <person name="Ezra D."/>
            <person name="Gonzalez J."/>
            <person name="Henrissat B."/>
            <person name="Kuo A."/>
            <person name="Liang C."/>
            <person name="Lipzen A."/>
            <person name="Lutzoni F."/>
            <person name="Magnuson J."/>
            <person name="Mondo S."/>
            <person name="Nolan M."/>
            <person name="Ohm R."/>
            <person name="Pangilinan J."/>
            <person name="Park H.-J."/>
            <person name="Ramirez L."/>
            <person name="Alfaro M."/>
            <person name="Sun H."/>
            <person name="Tritt A."/>
            <person name="Yoshinaga Y."/>
            <person name="Zwiers L.-H."/>
            <person name="Turgeon B."/>
            <person name="Goodwin S."/>
            <person name="Spatafora J."/>
            <person name="Crous P."/>
            <person name="Grigoriev I."/>
        </authorList>
    </citation>
    <scope>NUCLEOTIDE SEQUENCE</scope>
    <source>
        <strain evidence="3">CBS 113389</strain>
    </source>
</reference>
<feature type="non-terminal residue" evidence="3">
    <location>
        <position position="262"/>
    </location>
</feature>
<dbReference type="AlphaFoldDB" id="A0A6A6PJW5"/>
<dbReference type="SUPFAM" id="SSF48097">
    <property type="entry name" value="Regulator of G-protein signaling, RGS"/>
    <property type="match status" value="1"/>
</dbReference>
<gene>
    <name evidence="3" type="ORF">BDY17DRAFT_234301</name>
</gene>
<dbReference type="PANTHER" id="PTHR10845">
    <property type="entry name" value="REGULATOR OF G PROTEIN SIGNALING"/>
    <property type="match status" value="1"/>
</dbReference>
<dbReference type="EMBL" id="MU001640">
    <property type="protein sequence ID" value="KAF2480292.1"/>
    <property type="molecule type" value="Genomic_DNA"/>
</dbReference>
<dbReference type="Pfam" id="PF00615">
    <property type="entry name" value="RGS"/>
    <property type="match status" value="1"/>
</dbReference>
<dbReference type="SMART" id="SM00315">
    <property type="entry name" value="RGS"/>
    <property type="match status" value="1"/>
</dbReference>
<feature type="domain" description="RGS" evidence="2">
    <location>
        <begin position="22"/>
        <end position="138"/>
    </location>
</feature>
<dbReference type="Proteomes" id="UP000799767">
    <property type="component" value="Unassembled WGS sequence"/>
</dbReference>
<feature type="compositionally biased region" description="Low complexity" evidence="1">
    <location>
        <begin position="253"/>
        <end position="262"/>
    </location>
</feature>
<feature type="compositionally biased region" description="Basic and acidic residues" evidence="1">
    <location>
        <begin position="163"/>
        <end position="176"/>
    </location>
</feature>
<feature type="compositionally biased region" description="Polar residues" evidence="1">
    <location>
        <begin position="189"/>
        <end position="212"/>
    </location>
</feature>
<name>A0A6A6PJW5_9PEZI</name>
<protein>
    <submittedName>
        <fullName evidence="3">RGS domain-containing protein</fullName>
    </submittedName>
</protein>
<dbReference type="GeneID" id="54471269"/>
<evidence type="ECO:0000256" key="1">
    <source>
        <dbReference type="SAM" id="MobiDB-lite"/>
    </source>
</evidence>
<keyword evidence="4" id="KW-1185">Reference proteome</keyword>
<evidence type="ECO:0000259" key="2">
    <source>
        <dbReference type="PROSITE" id="PS50132"/>
    </source>
</evidence>
<proteinExistence type="predicted"/>
<dbReference type="PANTHER" id="PTHR10845:SF267">
    <property type="entry name" value="REGULATOR OF G PROTEIN SIGNALING DOMAIN PROTEIN (AFU_ORTHOLOGUE AFUA_6G06860)"/>
    <property type="match status" value="1"/>
</dbReference>
<evidence type="ECO:0000313" key="4">
    <source>
        <dbReference type="Proteomes" id="UP000799767"/>
    </source>
</evidence>
<dbReference type="PROSITE" id="PS50132">
    <property type="entry name" value="RGS"/>
    <property type="match status" value="1"/>
</dbReference>
<organism evidence="3 4">
    <name type="scientific">Neohortaea acidophila</name>
    <dbReference type="NCBI Taxonomy" id="245834"/>
    <lineage>
        <taxon>Eukaryota</taxon>
        <taxon>Fungi</taxon>
        <taxon>Dikarya</taxon>
        <taxon>Ascomycota</taxon>
        <taxon>Pezizomycotina</taxon>
        <taxon>Dothideomycetes</taxon>
        <taxon>Dothideomycetidae</taxon>
        <taxon>Mycosphaerellales</taxon>
        <taxon>Teratosphaeriaceae</taxon>
        <taxon>Neohortaea</taxon>
    </lineage>
</organism>
<dbReference type="InterPro" id="IPR036305">
    <property type="entry name" value="RGS_sf"/>
</dbReference>